<dbReference type="GO" id="GO:0005634">
    <property type="term" value="C:nucleus"/>
    <property type="evidence" value="ECO:0007669"/>
    <property type="project" value="UniProtKB-SubCell"/>
</dbReference>
<comment type="caution">
    <text evidence="6">The sequence shown here is derived from an EMBL/GenBank/DDBJ whole genome shotgun (WGS) entry which is preliminary data.</text>
</comment>
<comment type="subcellular location">
    <subcellularLocation>
        <location evidence="1">Nucleus</location>
    </subcellularLocation>
</comment>
<dbReference type="Pfam" id="PF01918">
    <property type="entry name" value="Alba"/>
    <property type="match status" value="1"/>
</dbReference>
<dbReference type="Gene3D" id="3.30.110.20">
    <property type="entry name" value="Alba-like domain"/>
    <property type="match status" value="1"/>
</dbReference>
<dbReference type="GO" id="GO:0001682">
    <property type="term" value="P:tRNA 5'-leader removal"/>
    <property type="evidence" value="ECO:0007669"/>
    <property type="project" value="TreeGrafter"/>
</dbReference>
<dbReference type="InterPro" id="IPR036882">
    <property type="entry name" value="Alba-like_dom_sf"/>
</dbReference>
<dbReference type="PANTHER" id="PTHR13516:SF4">
    <property type="entry name" value="FI09323P"/>
    <property type="match status" value="1"/>
</dbReference>
<keyword evidence="7" id="KW-1185">Reference proteome</keyword>
<accession>A0AAV8XQT8</accession>
<dbReference type="GO" id="GO:0003723">
    <property type="term" value="F:RNA binding"/>
    <property type="evidence" value="ECO:0007669"/>
    <property type="project" value="TreeGrafter"/>
</dbReference>
<dbReference type="AlphaFoldDB" id="A0AAV8XQT8"/>
<feature type="compositionally biased region" description="Low complexity" evidence="4">
    <location>
        <begin position="251"/>
        <end position="261"/>
    </location>
</feature>
<proteinExistence type="inferred from homology"/>
<name>A0AAV8XQT8_9CUCU</name>
<evidence type="ECO:0000256" key="2">
    <source>
        <dbReference type="ARBA" id="ARBA00008018"/>
    </source>
</evidence>
<evidence type="ECO:0000313" key="7">
    <source>
        <dbReference type="Proteomes" id="UP001162162"/>
    </source>
</evidence>
<dbReference type="InterPro" id="IPR051958">
    <property type="entry name" value="Alba-like_NAB"/>
</dbReference>
<protein>
    <recommendedName>
        <fullName evidence="5">DNA/RNA-binding protein Alba-like domain-containing protein</fullName>
    </recommendedName>
</protein>
<evidence type="ECO:0000256" key="3">
    <source>
        <dbReference type="ARBA" id="ARBA00023242"/>
    </source>
</evidence>
<dbReference type="SUPFAM" id="SSF82704">
    <property type="entry name" value="AlbA-like"/>
    <property type="match status" value="1"/>
</dbReference>
<dbReference type="PANTHER" id="PTHR13516">
    <property type="entry name" value="RIBONUCLEASE P SUBUNIT P25"/>
    <property type="match status" value="1"/>
</dbReference>
<evidence type="ECO:0000256" key="4">
    <source>
        <dbReference type="SAM" id="MobiDB-lite"/>
    </source>
</evidence>
<dbReference type="InterPro" id="IPR002775">
    <property type="entry name" value="DNA/RNA-bd_Alba-like"/>
</dbReference>
<feature type="region of interest" description="Disordered" evidence="4">
    <location>
        <begin position="191"/>
        <end position="285"/>
    </location>
</feature>
<keyword evidence="3" id="KW-0539">Nucleus</keyword>
<evidence type="ECO:0000259" key="5">
    <source>
        <dbReference type="Pfam" id="PF01918"/>
    </source>
</evidence>
<feature type="domain" description="DNA/RNA-binding protein Alba-like" evidence="5">
    <location>
        <begin position="36"/>
        <end position="97"/>
    </location>
</feature>
<comment type="similarity">
    <text evidence="2">Belongs to the histone-like Alba family.</text>
</comment>
<reference evidence="6" key="1">
    <citation type="journal article" date="2023" name="Insect Mol. Biol.">
        <title>Genome sequencing provides insights into the evolution of gene families encoding plant cell wall-degrading enzymes in longhorned beetles.</title>
        <authorList>
            <person name="Shin N.R."/>
            <person name="Okamura Y."/>
            <person name="Kirsch R."/>
            <person name="Pauchet Y."/>
        </authorList>
    </citation>
    <scope>NUCLEOTIDE SEQUENCE</scope>
    <source>
        <strain evidence="6">AMC_N1</strain>
    </source>
</reference>
<evidence type="ECO:0000313" key="6">
    <source>
        <dbReference type="EMBL" id="KAJ8941393.1"/>
    </source>
</evidence>
<evidence type="ECO:0000256" key="1">
    <source>
        <dbReference type="ARBA" id="ARBA00004123"/>
    </source>
</evidence>
<sequence length="465" mass="49402">MILDLLMENYSKGKNVEEPLERNKIPIANLPENFLWMQVRGGSKIRNLLTHALNELPEVKSVLWTGFGPSVGKAITCAEIMKRECNNSLHQIARLCFRQVEEYWDPLKPELDQIVVKRKLPMIHILLSKDALNTDELGYNIILIKSHYIYQAPDVFIPYRANENNSRNRRLNPYKRQFNKTPTKEFAALKMQGKNTNKQAKQADKSKNLASSGGGGGPLGGNGGLPTKLGGGLQLGGGGLPPGGGGGGNIPGKCGAPLVGGPDPGGPGGGGGMAPGPVGPDHGGGGGIMRGGGGGPLVHWNLEASVEEAAFAGALILLLLGEVEEHQGATEAGMAAEVGEEYQQGMNLEEVQVVEEEDAYSKELEGVGGIIPVIITGGGGGAIDMGIIPIGGSVCEKLMRSVGLRKRVLSSQKSFRCRAMSLAFGVFFEGIRDRYGTVAKILPIHSFYGGVRCLKTCKVNECKAL</sequence>
<dbReference type="EMBL" id="JAPWTK010000375">
    <property type="protein sequence ID" value="KAJ8941393.1"/>
    <property type="molecule type" value="Genomic_DNA"/>
</dbReference>
<organism evidence="6 7">
    <name type="scientific">Aromia moschata</name>
    <dbReference type="NCBI Taxonomy" id="1265417"/>
    <lineage>
        <taxon>Eukaryota</taxon>
        <taxon>Metazoa</taxon>
        <taxon>Ecdysozoa</taxon>
        <taxon>Arthropoda</taxon>
        <taxon>Hexapoda</taxon>
        <taxon>Insecta</taxon>
        <taxon>Pterygota</taxon>
        <taxon>Neoptera</taxon>
        <taxon>Endopterygota</taxon>
        <taxon>Coleoptera</taxon>
        <taxon>Polyphaga</taxon>
        <taxon>Cucujiformia</taxon>
        <taxon>Chrysomeloidea</taxon>
        <taxon>Cerambycidae</taxon>
        <taxon>Cerambycinae</taxon>
        <taxon>Callichromatini</taxon>
        <taxon>Aromia</taxon>
    </lineage>
</organism>
<feature type="compositionally biased region" description="Gly residues" evidence="4">
    <location>
        <begin position="262"/>
        <end position="274"/>
    </location>
</feature>
<dbReference type="GO" id="GO:0000172">
    <property type="term" value="C:ribonuclease MRP complex"/>
    <property type="evidence" value="ECO:0007669"/>
    <property type="project" value="TreeGrafter"/>
</dbReference>
<gene>
    <name evidence="6" type="ORF">NQ318_011830</name>
</gene>
<feature type="compositionally biased region" description="Gly residues" evidence="4">
    <location>
        <begin position="212"/>
        <end position="250"/>
    </location>
</feature>
<dbReference type="Proteomes" id="UP001162162">
    <property type="component" value="Unassembled WGS sequence"/>
</dbReference>